<keyword evidence="2 7" id="KW-0132">Cell division</keyword>
<comment type="caution">
    <text evidence="12">The sequence shown here is derived from an EMBL/GenBank/DDBJ whole genome shotgun (WGS) entry which is preliminary data.</text>
</comment>
<evidence type="ECO:0000313" key="13">
    <source>
        <dbReference type="Proteomes" id="UP000230859"/>
    </source>
</evidence>
<keyword evidence="7" id="KW-0963">Cytoplasm</keyword>
<dbReference type="GO" id="GO:0005737">
    <property type="term" value="C:cytoplasm"/>
    <property type="evidence" value="ECO:0007669"/>
    <property type="project" value="UniProtKB-SubCell"/>
</dbReference>
<evidence type="ECO:0000256" key="1">
    <source>
        <dbReference type="ARBA" id="ARBA00005898"/>
    </source>
</evidence>
<dbReference type="InterPro" id="IPR035911">
    <property type="entry name" value="MurE/MurF_N"/>
</dbReference>
<dbReference type="InterPro" id="IPR005761">
    <property type="entry name" value="UDP-N-AcMur-Glu-dNH2Pim_ligase"/>
</dbReference>
<feature type="binding site" evidence="7">
    <location>
        <position position="387"/>
    </location>
    <ligand>
        <name>meso-2,6-diaminopimelate</name>
        <dbReference type="ChEBI" id="CHEBI:57791"/>
    </ligand>
</feature>
<keyword evidence="7 12" id="KW-0436">Ligase</keyword>
<dbReference type="Gene3D" id="3.40.1190.10">
    <property type="entry name" value="Mur-like, catalytic domain"/>
    <property type="match status" value="1"/>
</dbReference>
<organism evidence="12 13">
    <name type="scientific">Candidatus Abzuiibacterium crystallinum</name>
    <dbReference type="NCBI Taxonomy" id="1974748"/>
    <lineage>
        <taxon>Bacteria</taxon>
        <taxon>Pseudomonadati</taxon>
        <taxon>Candidatus Omnitrophota</taxon>
        <taxon>Candidatus Abzuiibacterium</taxon>
    </lineage>
</organism>
<dbReference type="GO" id="GO:0009252">
    <property type="term" value="P:peptidoglycan biosynthetic process"/>
    <property type="evidence" value="ECO:0007669"/>
    <property type="project" value="UniProtKB-UniRule"/>
</dbReference>
<feature type="binding site" evidence="7">
    <location>
        <position position="464"/>
    </location>
    <ligand>
        <name>meso-2,6-diaminopimelate</name>
        <dbReference type="ChEBI" id="CHEBI:57791"/>
    </ligand>
</feature>
<feature type="binding site" evidence="7">
    <location>
        <begin position="159"/>
        <end position="160"/>
    </location>
    <ligand>
        <name>UDP-N-acetyl-alpha-D-muramoyl-L-alanyl-D-glutamate</name>
        <dbReference type="ChEBI" id="CHEBI:83900"/>
    </ligand>
</feature>
<sequence>MKTSSSAKTIESLLTSLSYEWNHHGSLDQLVKGVTADSREVKEGDLFVAIQGPVLDGHEFIEDAIRRGAVAIVTNRQKEKALQLTHVMVEDTQKAFAQMLLRFHGLDLSQIQLIGITGTNGKTTIAHLLYFLLNRLSSAGMIGTIDCQWKNKTLKTPNTTPGPAFLFPVLSQMIKDGIQYGIMEVSSHALDQKRTSQLYFFVRVFTNLTQDHLDYHPTIDDYFLAKKSLFTQLPMPQCAVINQDDPYGRQLVKALDPSIILTYGKDSKAQFSASHIVSTLDSTRFILQFQGETCPVEVPLVLEHNVSNVLAALAVMEAIGFSIKQATEHLKSFPGVSGRMEAVPSGKDFHVFVDYAHTPDAFQHVLSGIRPLIKNRLIVVFGCGGNRDKGKRPRMGRIASQYADLLILTNDNPRFENPAEILTQIQEDLVPGFRTKHEVVPDRRTAIQKAINEAKAGDAVLILGKGHEAEQIVGSTKLAFSDQLVARECIQARGC</sequence>
<dbReference type="GO" id="GO:0071555">
    <property type="term" value="P:cell wall organization"/>
    <property type="evidence" value="ECO:0007669"/>
    <property type="project" value="UniProtKB-KW"/>
</dbReference>
<dbReference type="GO" id="GO:0000287">
    <property type="term" value="F:magnesium ion binding"/>
    <property type="evidence" value="ECO:0007669"/>
    <property type="project" value="UniProtKB-UniRule"/>
</dbReference>
<comment type="function">
    <text evidence="7">Catalyzes the addition of meso-diaminopimelic acid to the nucleotide precursor UDP-N-acetylmuramoyl-L-alanyl-D-glutamate (UMAG) in the biosynthesis of bacterial cell-wall peptidoglycan.</text>
</comment>
<dbReference type="Proteomes" id="UP000230859">
    <property type="component" value="Unassembled WGS sequence"/>
</dbReference>
<evidence type="ECO:0000256" key="5">
    <source>
        <dbReference type="ARBA" id="ARBA00023306"/>
    </source>
</evidence>
<protein>
    <recommendedName>
        <fullName evidence="7">UDP-N-acetylmuramoyl-L-alanyl-D-glutamate--2,6-diaminopimelate ligase</fullName>
        <ecNumber evidence="7">6.3.2.13</ecNumber>
    </recommendedName>
    <alternativeName>
        <fullName evidence="7">Meso-A2pm-adding enzyme</fullName>
    </alternativeName>
    <alternativeName>
        <fullName evidence="7">Meso-diaminopimelate-adding enzyme</fullName>
    </alternativeName>
    <alternativeName>
        <fullName evidence="7">UDP-MurNAc-L-Ala-D-Glu:meso-diaminopimelate ligase</fullName>
    </alternativeName>
    <alternativeName>
        <fullName evidence="7">UDP-MurNAc-tripeptide synthetase</fullName>
    </alternativeName>
    <alternativeName>
        <fullName evidence="7">UDP-N-acetylmuramyl-tripeptide synthetase</fullName>
    </alternativeName>
</protein>
<reference evidence="12 13" key="1">
    <citation type="submission" date="2017-09" db="EMBL/GenBank/DDBJ databases">
        <title>Depth-based differentiation of microbial function through sediment-hosted aquifers and enrichment of novel symbionts in the deep terrestrial subsurface.</title>
        <authorList>
            <person name="Probst A.J."/>
            <person name="Ladd B."/>
            <person name="Jarett J.K."/>
            <person name="Geller-Mcgrath D.E."/>
            <person name="Sieber C.M."/>
            <person name="Emerson J.B."/>
            <person name="Anantharaman K."/>
            <person name="Thomas B.C."/>
            <person name="Malmstrom R."/>
            <person name="Stieglmeier M."/>
            <person name="Klingl A."/>
            <person name="Woyke T."/>
            <person name="Ryan C.M."/>
            <person name="Banfield J.F."/>
        </authorList>
    </citation>
    <scope>NUCLEOTIDE SEQUENCE [LARGE SCALE GENOMIC DNA]</scope>
    <source>
        <strain evidence="12">CG11_big_fil_rev_8_21_14_0_20_45_26</strain>
    </source>
</reference>
<dbReference type="GO" id="GO:0008765">
    <property type="term" value="F:UDP-N-acetylmuramoylalanyl-D-glutamate-2,6-diaminopimelate ligase activity"/>
    <property type="evidence" value="ECO:0007669"/>
    <property type="project" value="UniProtKB-UniRule"/>
</dbReference>
<feature type="domain" description="Mur ligase C-terminal" evidence="10">
    <location>
        <begin position="338"/>
        <end position="466"/>
    </location>
</feature>
<feature type="binding site" evidence="7">
    <location>
        <begin position="118"/>
        <end position="124"/>
    </location>
    <ligand>
        <name>ATP</name>
        <dbReference type="ChEBI" id="CHEBI:30616"/>
    </ligand>
</feature>
<feature type="binding site" evidence="7">
    <location>
        <position position="158"/>
    </location>
    <ligand>
        <name>UDP-N-acetyl-alpha-D-muramoyl-L-alanyl-D-glutamate</name>
        <dbReference type="ChEBI" id="CHEBI:83900"/>
    </ligand>
</feature>
<feature type="binding site" evidence="7">
    <location>
        <begin position="411"/>
        <end position="414"/>
    </location>
    <ligand>
        <name>meso-2,6-diaminopimelate</name>
        <dbReference type="ChEBI" id="CHEBI:57791"/>
    </ligand>
</feature>
<dbReference type="AlphaFoldDB" id="A0A2H0LPC4"/>
<dbReference type="InterPro" id="IPR000713">
    <property type="entry name" value="Mur_ligase_N"/>
</dbReference>
<dbReference type="SUPFAM" id="SSF53244">
    <property type="entry name" value="MurD-like peptide ligases, peptide-binding domain"/>
    <property type="match status" value="1"/>
</dbReference>
<dbReference type="GO" id="GO:0008360">
    <property type="term" value="P:regulation of cell shape"/>
    <property type="evidence" value="ECO:0007669"/>
    <property type="project" value="UniProtKB-KW"/>
</dbReference>
<dbReference type="Gene3D" id="3.90.190.20">
    <property type="entry name" value="Mur ligase, C-terminal domain"/>
    <property type="match status" value="1"/>
</dbReference>
<accession>A0A2H0LPC4</accession>
<evidence type="ECO:0000259" key="11">
    <source>
        <dbReference type="Pfam" id="PF08245"/>
    </source>
</evidence>
<evidence type="ECO:0000256" key="8">
    <source>
        <dbReference type="RuleBase" id="RU004135"/>
    </source>
</evidence>
<comment type="subcellular location">
    <subcellularLocation>
        <location evidence="7 8">Cytoplasm</location>
    </subcellularLocation>
</comment>
<feature type="binding site" evidence="7">
    <location>
        <position position="38"/>
    </location>
    <ligand>
        <name>UDP-N-acetyl-alpha-D-muramoyl-L-alanyl-D-glutamate</name>
        <dbReference type="ChEBI" id="CHEBI:83900"/>
    </ligand>
</feature>
<keyword evidence="7" id="KW-0067">ATP-binding</keyword>
<dbReference type="SUPFAM" id="SSF53623">
    <property type="entry name" value="MurD-like peptide ligases, catalytic domain"/>
    <property type="match status" value="1"/>
</dbReference>
<dbReference type="SUPFAM" id="SSF63418">
    <property type="entry name" value="MurE/MurF N-terminal domain"/>
    <property type="match status" value="1"/>
</dbReference>
<feature type="domain" description="Mur ligase central" evidence="11">
    <location>
        <begin position="116"/>
        <end position="315"/>
    </location>
</feature>
<comment type="catalytic activity">
    <reaction evidence="7">
        <text>UDP-N-acetyl-alpha-D-muramoyl-L-alanyl-D-glutamate + meso-2,6-diaminopimelate + ATP = UDP-N-acetyl-alpha-D-muramoyl-L-alanyl-gamma-D-glutamyl-meso-2,6-diaminopimelate + ADP + phosphate + H(+)</text>
        <dbReference type="Rhea" id="RHEA:23676"/>
        <dbReference type="ChEBI" id="CHEBI:15378"/>
        <dbReference type="ChEBI" id="CHEBI:30616"/>
        <dbReference type="ChEBI" id="CHEBI:43474"/>
        <dbReference type="ChEBI" id="CHEBI:57791"/>
        <dbReference type="ChEBI" id="CHEBI:83900"/>
        <dbReference type="ChEBI" id="CHEBI:83905"/>
        <dbReference type="ChEBI" id="CHEBI:456216"/>
        <dbReference type="EC" id="6.3.2.13"/>
    </reaction>
</comment>
<keyword evidence="5 7" id="KW-0131">Cell cycle</keyword>
<keyword evidence="4 7" id="KW-0573">Peptidoglycan synthesis</keyword>
<dbReference type="GO" id="GO:0005524">
    <property type="term" value="F:ATP binding"/>
    <property type="evidence" value="ECO:0007669"/>
    <property type="project" value="UniProtKB-UniRule"/>
</dbReference>
<proteinExistence type="inferred from homology"/>
<dbReference type="EMBL" id="PCVY01000047">
    <property type="protein sequence ID" value="PIQ86279.1"/>
    <property type="molecule type" value="Genomic_DNA"/>
</dbReference>
<dbReference type="PANTHER" id="PTHR23135:SF4">
    <property type="entry name" value="UDP-N-ACETYLMURAMOYL-L-ALANYL-D-GLUTAMATE--2,6-DIAMINOPIMELATE LIGASE MURE HOMOLOG, CHLOROPLASTIC"/>
    <property type="match status" value="1"/>
</dbReference>
<dbReference type="Gene3D" id="3.40.1390.10">
    <property type="entry name" value="MurE/MurF, N-terminal domain"/>
    <property type="match status" value="1"/>
</dbReference>
<feature type="short sequence motif" description="Meso-diaminopimelate recognition motif" evidence="7">
    <location>
        <begin position="411"/>
        <end position="414"/>
    </location>
</feature>
<dbReference type="EC" id="6.3.2.13" evidence="7"/>
<dbReference type="InterPro" id="IPR013221">
    <property type="entry name" value="Mur_ligase_cen"/>
</dbReference>
<keyword evidence="7" id="KW-0460">Magnesium</keyword>
<dbReference type="GO" id="GO:0051301">
    <property type="term" value="P:cell division"/>
    <property type="evidence" value="ECO:0007669"/>
    <property type="project" value="UniProtKB-KW"/>
</dbReference>
<feature type="binding site" evidence="7">
    <location>
        <position position="468"/>
    </location>
    <ligand>
        <name>meso-2,6-diaminopimelate</name>
        <dbReference type="ChEBI" id="CHEBI:57791"/>
    </ligand>
</feature>
<feature type="binding site" evidence="7">
    <location>
        <position position="194"/>
    </location>
    <ligand>
        <name>UDP-N-acetyl-alpha-D-muramoyl-L-alanyl-D-glutamate</name>
        <dbReference type="ChEBI" id="CHEBI:83900"/>
    </ligand>
</feature>
<dbReference type="Pfam" id="PF01225">
    <property type="entry name" value="Mur_ligase"/>
    <property type="match status" value="1"/>
</dbReference>
<dbReference type="InterPro" id="IPR036565">
    <property type="entry name" value="Mur-like_cat_sf"/>
</dbReference>
<evidence type="ECO:0000259" key="9">
    <source>
        <dbReference type="Pfam" id="PF01225"/>
    </source>
</evidence>
<keyword evidence="7" id="KW-0547">Nucleotide-binding</keyword>
<evidence type="ECO:0000256" key="7">
    <source>
        <dbReference type="HAMAP-Rule" id="MF_00208"/>
    </source>
</evidence>
<evidence type="ECO:0000256" key="4">
    <source>
        <dbReference type="ARBA" id="ARBA00022984"/>
    </source>
</evidence>
<dbReference type="NCBIfam" id="NF001124">
    <property type="entry name" value="PRK00139.1-2"/>
    <property type="match status" value="1"/>
</dbReference>
<dbReference type="Pfam" id="PF08245">
    <property type="entry name" value="Mur_ligase_M"/>
    <property type="match status" value="1"/>
</dbReference>
<feature type="binding site" evidence="7">
    <location>
        <position position="186"/>
    </location>
    <ligand>
        <name>UDP-N-acetyl-alpha-D-muramoyl-L-alanyl-D-glutamate</name>
        <dbReference type="ChEBI" id="CHEBI:83900"/>
    </ligand>
</feature>
<dbReference type="UniPathway" id="UPA00219"/>
<dbReference type="Pfam" id="PF02875">
    <property type="entry name" value="Mur_ligase_C"/>
    <property type="match status" value="1"/>
</dbReference>
<keyword evidence="6 7" id="KW-0961">Cell wall biogenesis/degradation</keyword>
<dbReference type="NCBIfam" id="TIGR01085">
    <property type="entry name" value="murE"/>
    <property type="match status" value="1"/>
</dbReference>
<dbReference type="NCBIfam" id="NF001126">
    <property type="entry name" value="PRK00139.1-4"/>
    <property type="match status" value="1"/>
</dbReference>
<comment type="PTM">
    <text evidence="7">Carboxylation is probably crucial for Mg(2+) binding and, consequently, for the gamma-phosphate positioning of ATP.</text>
</comment>
<keyword evidence="3 7" id="KW-0133">Cell shape</keyword>
<feature type="domain" description="Mur ligase N-terminal catalytic" evidence="9">
    <location>
        <begin position="31"/>
        <end position="102"/>
    </location>
</feature>
<dbReference type="HAMAP" id="MF_00208">
    <property type="entry name" value="MurE"/>
    <property type="match status" value="1"/>
</dbReference>
<comment type="cofactor">
    <cofactor evidence="7">
        <name>Mg(2+)</name>
        <dbReference type="ChEBI" id="CHEBI:18420"/>
    </cofactor>
</comment>
<comment type="pathway">
    <text evidence="7 8">Cell wall biogenesis; peptidoglycan biosynthesis.</text>
</comment>
<comment type="caution">
    <text evidence="7">Lacks conserved residue(s) required for the propagation of feature annotation.</text>
</comment>
<gene>
    <name evidence="7" type="primary">murE</name>
    <name evidence="12" type="ORF">COV74_05285</name>
</gene>
<name>A0A2H0LPC4_9BACT</name>
<evidence type="ECO:0000256" key="3">
    <source>
        <dbReference type="ARBA" id="ARBA00022960"/>
    </source>
</evidence>
<dbReference type="InterPro" id="IPR036615">
    <property type="entry name" value="Mur_ligase_C_dom_sf"/>
</dbReference>
<dbReference type="PANTHER" id="PTHR23135">
    <property type="entry name" value="MUR LIGASE FAMILY MEMBER"/>
    <property type="match status" value="1"/>
</dbReference>
<evidence type="ECO:0000256" key="6">
    <source>
        <dbReference type="ARBA" id="ARBA00023316"/>
    </source>
</evidence>
<evidence type="ECO:0000313" key="12">
    <source>
        <dbReference type="EMBL" id="PIQ86279.1"/>
    </source>
</evidence>
<evidence type="ECO:0000259" key="10">
    <source>
        <dbReference type="Pfam" id="PF02875"/>
    </source>
</evidence>
<feature type="binding site" evidence="7">
    <location>
        <position position="192"/>
    </location>
    <ligand>
        <name>UDP-N-acetyl-alpha-D-muramoyl-L-alanyl-D-glutamate</name>
        <dbReference type="ChEBI" id="CHEBI:83900"/>
    </ligand>
</feature>
<comment type="similarity">
    <text evidence="1 7">Belongs to the MurCDEF family. MurE subfamily.</text>
</comment>
<feature type="modified residue" description="N6-carboxylysine" evidence="7">
    <location>
        <position position="226"/>
    </location>
</feature>
<evidence type="ECO:0000256" key="2">
    <source>
        <dbReference type="ARBA" id="ARBA00022618"/>
    </source>
</evidence>
<dbReference type="InterPro" id="IPR004101">
    <property type="entry name" value="Mur_ligase_C"/>
</dbReference>